<name>A0A382GP63_9ZZZZ</name>
<accession>A0A382GP63</accession>
<reference evidence="1" key="1">
    <citation type="submission" date="2018-05" db="EMBL/GenBank/DDBJ databases">
        <authorList>
            <person name="Lanie J.A."/>
            <person name="Ng W.-L."/>
            <person name="Kazmierczak K.M."/>
            <person name="Andrzejewski T.M."/>
            <person name="Davidsen T.M."/>
            <person name="Wayne K.J."/>
            <person name="Tettelin H."/>
            <person name="Glass J.I."/>
            <person name="Rusch D."/>
            <person name="Podicherti R."/>
            <person name="Tsui H.-C.T."/>
            <person name="Winkler M.E."/>
        </authorList>
    </citation>
    <scope>NUCLEOTIDE SEQUENCE</scope>
</reference>
<dbReference type="AlphaFoldDB" id="A0A382GP63"/>
<organism evidence="1">
    <name type="scientific">marine metagenome</name>
    <dbReference type="NCBI Taxonomy" id="408172"/>
    <lineage>
        <taxon>unclassified sequences</taxon>
        <taxon>metagenomes</taxon>
        <taxon>ecological metagenomes</taxon>
    </lineage>
</organism>
<protein>
    <recommendedName>
        <fullName evidence="2">Radical SAM core domain-containing protein</fullName>
    </recommendedName>
</protein>
<evidence type="ECO:0008006" key="2">
    <source>
        <dbReference type="Google" id="ProtNLM"/>
    </source>
</evidence>
<sequence>MIGGEPMVHPHMDKICDMMREELWGKYVREILIISNLHPKMLKKGTL</sequence>
<dbReference type="EMBL" id="UINC01056399">
    <property type="protein sequence ID" value="SVB76383.1"/>
    <property type="molecule type" value="Genomic_DNA"/>
</dbReference>
<gene>
    <name evidence="1" type="ORF">METZ01_LOCUS229237</name>
</gene>
<evidence type="ECO:0000313" key="1">
    <source>
        <dbReference type="EMBL" id="SVB76383.1"/>
    </source>
</evidence>
<feature type="non-terminal residue" evidence="1">
    <location>
        <position position="47"/>
    </location>
</feature>
<proteinExistence type="predicted"/>